<reference evidence="2 3" key="1">
    <citation type="submission" date="2011-04" db="EMBL/GenBank/DDBJ databases">
        <title>The Genome Sequence of Clostridium citroniae WAL-19142.</title>
        <authorList>
            <consortium name="The Broad Institute Genome Sequencing Platform"/>
            <person name="Earl A."/>
            <person name="Ward D."/>
            <person name="Feldgarden M."/>
            <person name="Gevers D."/>
            <person name="Warren Y.A."/>
            <person name="Tyrrell K.L."/>
            <person name="Citron D.M."/>
            <person name="Goldstein E.J."/>
            <person name="Daigneault M."/>
            <person name="Allen-Vercoe E."/>
            <person name="Young S.K."/>
            <person name="Zeng Q."/>
            <person name="Gargeya S."/>
            <person name="Fitzgerald M."/>
            <person name="Haas B."/>
            <person name="Abouelleil A."/>
            <person name="Alvarado L."/>
            <person name="Arachchi H.M."/>
            <person name="Berlin A."/>
            <person name="Brown A."/>
            <person name="Chapman S.B."/>
            <person name="Chen Z."/>
            <person name="Dunbar C."/>
            <person name="Freedman E."/>
            <person name="Gearin G."/>
            <person name="Gellesch M."/>
            <person name="Goldberg J."/>
            <person name="Griggs A."/>
            <person name="Gujja S."/>
            <person name="Heilman E.R."/>
            <person name="Heiman D."/>
            <person name="Howarth C."/>
            <person name="Larson L."/>
            <person name="Lui A."/>
            <person name="MacDonald P.J."/>
            <person name="Mehta T."/>
            <person name="Montmayeur A."/>
            <person name="Murphy C."/>
            <person name="Neiman D."/>
            <person name="Pearson M."/>
            <person name="Priest M."/>
            <person name="Roberts A."/>
            <person name="Saif S."/>
            <person name="Shea T."/>
            <person name="Shenoy N."/>
            <person name="Sisk P."/>
            <person name="Stolte C."/>
            <person name="Sykes S."/>
            <person name="White J."/>
            <person name="Yandava C."/>
            <person name="Wortman J."/>
            <person name="Nusbaum C."/>
            <person name="Birren B."/>
        </authorList>
    </citation>
    <scope>NUCLEOTIDE SEQUENCE [LARGE SCALE GENOMIC DNA]</scope>
    <source>
        <strain evidence="2 3">WAL-19142</strain>
    </source>
</reference>
<dbReference type="Pfam" id="PF03551">
    <property type="entry name" value="PadR"/>
    <property type="match status" value="1"/>
</dbReference>
<dbReference type="OrthoDB" id="9808017at2"/>
<proteinExistence type="predicted"/>
<dbReference type="PANTHER" id="PTHR33169">
    <property type="entry name" value="PADR-FAMILY TRANSCRIPTIONAL REGULATOR"/>
    <property type="match status" value="1"/>
</dbReference>
<dbReference type="Proteomes" id="UP000037392">
    <property type="component" value="Unassembled WGS sequence"/>
</dbReference>
<accession>A0A0J9EQV0</accession>
<dbReference type="RefSeq" id="WP_007858677.1">
    <property type="nucleotide sequence ID" value="NZ_KQ235879.1"/>
</dbReference>
<dbReference type="InterPro" id="IPR005149">
    <property type="entry name" value="Tscrpt_reg_PadR_N"/>
</dbReference>
<dbReference type="PATRIC" id="fig|742734.4.peg.3336"/>
<dbReference type="AlphaFoldDB" id="A0A0J9EQV0"/>
<evidence type="ECO:0000259" key="1">
    <source>
        <dbReference type="Pfam" id="PF03551"/>
    </source>
</evidence>
<sequence>MAEDKNVSSGNTSMLLLQLLSERDMYGYEMIETLQKRSEFVFNLKAGTMYPLLHTMEAKRLLVSYEKEAQGKVRRYYSITKEGRGVLAKKKEDWNTYSKAVEHVIGGALYGNA</sequence>
<comment type="caution">
    <text evidence="2">The sequence shown here is derived from an EMBL/GenBank/DDBJ whole genome shotgun (WGS) entry which is preliminary data.</text>
</comment>
<protein>
    <recommendedName>
        <fullName evidence="1">Transcription regulator PadR N-terminal domain-containing protein</fullName>
    </recommendedName>
</protein>
<evidence type="ECO:0000313" key="3">
    <source>
        <dbReference type="Proteomes" id="UP000037392"/>
    </source>
</evidence>
<name>A0A0J9EQV0_9FIRM</name>
<dbReference type="InterPro" id="IPR036388">
    <property type="entry name" value="WH-like_DNA-bd_sf"/>
</dbReference>
<dbReference type="Gene3D" id="1.10.10.10">
    <property type="entry name" value="Winged helix-like DNA-binding domain superfamily/Winged helix DNA-binding domain"/>
    <property type="match status" value="1"/>
</dbReference>
<dbReference type="InterPro" id="IPR052509">
    <property type="entry name" value="Metal_resp_DNA-bind_regulator"/>
</dbReference>
<organism evidence="2 3">
    <name type="scientific">[Clostridium] citroniae WAL-19142</name>
    <dbReference type="NCBI Taxonomy" id="742734"/>
    <lineage>
        <taxon>Bacteria</taxon>
        <taxon>Bacillati</taxon>
        <taxon>Bacillota</taxon>
        <taxon>Clostridia</taxon>
        <taxon>Lachnospirales</taxon>
        <taxon>Lachnospiraceae</taxon>
        <taxon>Enterocloster</taxon>
    </lineage>
</organism>
<dbReference type="SUPFAM" id="SSF46785">
    <property type="entry name" value="Winged helix' DNA-binding domain"/>
    <property type="match status" value="1"/>
</dbReference>
<dbReference type="GeneID" id="93162354"/>
<dbReference type="EMBL" id="ADLK01000024">
    <property type="protein sequence ID" value="KMW18205.1"/>
    <property type="molecule type" value="Genomic_DNA"/>
</dbReference>
<dbReference type="InterPro" id="IPR036390">
    <property type="entry name" value="WH_DNA-bd_sf"/>
</dbReference>
<dbReference type="PANTHER" id="PTHR33169:SF14">
    <property type="entry name" value="TRANSCRIPTIONAL REGULATOR RV3488"/>
    <property type="match status" value="1"/>
</dbReference>
<feature type="domain" description="Transcription regulator PadR N-terminal" evidence="1">
    <location>
        <begin position="16"/>
        <end position="88"/>
    </location>
</feature>
<gene>
    <name evidence="2" type="ORF">HMPREF9470_03115</name>
</gene>
<evidence type="ECO:0000313" key="2">
    <source>
        <dbReference type="EMBL" id="KMW18205.1"/>
    </source>
</evidence>